<dbReference type="PANTHER" id="PTHR12011:SF347">
    <property type="entry name" value="FI21270P1-RELATED"/>
    <property type="match status" value="1"/>
</dbReference>
<feature type="transmembrane region" description="Helical" evidence="5">
    <location>
        <begin position="84"/>
        <end position="106"/>
    </location>
</feature>
<keyword evidence="7" id="KW-1185">Reference proteome</keyword>
<proteinExistence type="predicted"/>
<evidence type="ECO:0000256" key="1">
    <source>
        <dbReference type="ARBA" id="ARBA00004141"/>
    </source>
</evidence>
<feature type="transmembrane region" description="Helical" evidence="5">
    <location>
        <begin position="112"/>
        <end position="134"/>
    </location>
</feature>
<dbReference type="Proteomes" id="UP001164746">
    <property type="component" value="Chromosome 13"/>
</dbReference>
<gene>
    <name evidence="6" type="ORF">MAR_037922</name>
</gene>
<keyword evidence="2 5" id="KW-0812">Transmembrane</keyword>
<dbReference type="PANTHER" id="PTHR12011">
    <property type="entry name" value="ADHESION G-PROTEIN COUPLED RECEPTOR"/>
    <property type="match status" value="1"/>
</dbReference>
<evidence type="ECO:0000256" key="4">
    <source>
        <dbReference type="ARBA" id="ARBA00023136"/>
    </source>
</evidence>
<accession>A0ABY7FPW2</accession>
<comment type="subcellular location">
    <subcellularLocation>
        <location evidence="1">Membrane</location>
        <topology evidence="1">Multi-pass membrane protein</topology>
    </subcellularLocation>
</comment>
<evidence type="ECO:0000256" key="5">
    <source>
        <dbReference type="SAM" id="Phobius"/>
    </source>
</evidence>
<evidence type="ECO:0000313" key="6">
    <source>
        <dbReference type="EMBL" id="WAR24253.1"/>
    </source>
</evidence>
<protein>
    <submittedName>
        <fullName evidence="6">AGRL3-like protein</fullName>
    </submittedName>
</protein>
<reference evidence="6" key="1">
    <citation type="submission" date="2022-11" db="EMBL/GenBank/DDBJ databases">
        <title>Centuries of genome instability and evolution in soft-shell clam transmissible cancer (bioRxiv).</title>
        <authorList>
            <person name="Hart S.F.M."/>
            <person name="Yonemitsu M.A."/>
            <person name="Giersch R.M."/>
            <person name="Beal B.F."/>
            <person name="Arriagada G."/>
            <person name="Davis B.W."/>
            <person name="Ostrander E.A."/>
            <person name="Goff S.P."/>
            <person name="Metzger M.J."/>
        </authorList>
    </citation>
    <scope>NUCLEOTIDE SEQUENCE</scope>
    <source>
        <strain evidence="6">MELC-2E11</strain>
        <tissue evidence="6">Siphon/mantle</tissue>
    </source>
</reference>
<dbReference type="EMBL" id="CP111024">
    <property type="protein sequence ID" value="WAR24253.1"/>
    <property type="molecule type" value="Genomic_DNA"/>
</dbReference>
<dbReference type="Pfam" id="PF00002">
    <property type="entry name" value="7tm_2"/>
    <property type="match status" value="1"/>
</dbReference>
<feature type="transmembrane region" description="Helical" evidence="5">
    <location>
        <begin position="12"/>
        <end position="30"/>
    </location>
</feature>
<keyword evidence="3 5" id="KW-1133">Transmembrane helix</keyword>
<feature type="transmembrane region" description="Helical" evidence="5">
    <location>
        <begin position="36"/>
        <end position="56"/>
    </location>
</feature>
<dbReference type="InterPro" id="IPR000832">
    <property type="entry name" value="GPCR_2_secretin-like"/>
</dbReference>
<keyword evidence="4 5" id="KW-0472">Membrane</keyword>
<evidence type="ECO:0000256" key="3">
    <source>
        <dbReference type="ARBA" id="ARBA00022989"/>
    </source>
</evidence>
<sequence>MIWFAIPVSRRHLGVFITPVTALVLIHDFDIGGLDIIGVFNIVNFCAISCSIIYIINDESVILDFYSPLSETIKVSSPHYSSTWLKGSAVLVVLLGLTWTFGFVYVNADTVAVAYLFTILNSLQGLFIFIFHCFMDRKYFIKFWSSRKRKRSSTSSATGKQYCQHALQVTNEKKNYSSGEEDSDVDDKDNISISKDRLSLLSKESMPKLNADFTSDNEEGKVNYAVLQEGKTVKMAAQTESERALFNDLLSMYKTMDGKNEALIPTVRVCTSHQKLESGEGLGCEKGENKDITKSAPNLKAPTFSAYSNQTLDTTSEPLLGSMPDVAVAVEHQEFIEE</sequence>
<dbReference type="Gene3D" id="1.20.1070.10">
    <property type="entry name" value="Rhodopsin 7-helix transmembrane proteins"/>
    <property type="match status" value="1"/>
</dbReference>
<name>A0ABY7FPW2_MYAAR</name>
<organism evidence="6 7">
    <name type="scientific">Mya arenaria</name>
    <name type="common">Soft-shell clam</name>
    <dbReference type="NCBI Taxonomy" id="6604"/>
    <lineage>
        <taxon>Eukaryota</taxon>
        <taxon>Metazoa</taxon>
        <taxon>Spiralia</taxon>
        <taxon>Lophotrochozoa</taxon>
        <taxon>Mollusca</taxon>
        <taxon>Bivalvia</taxon>
        <taxon>Autobranchia</taxon>
        <taxon>Heteroconchia</taxon>
        <taxon>Euheterodonta</taxon>
        <taxon>Imparidentia</taxon>
        <taxon>Neoheterodontei</taxon>
        <taxon>Myida</taxon>
        <taxon>Myoidea</taxon>
        <taxon>Myidae</taxon>
        <taxon>Mya</taxon>
    </lineage>
</organism>
<evidence type="ECO:0000256" key="2">
    <source>
        <dbReference type="ARBA" id="ARBA00022692"/>
    </source>
</evidence>
<evidence type="ECO:0000313" key="7">
    <source>
        <dbReference type="Proteomes" id="UP001164746"/>
    </source>
</evidence>